<keyword evidence="6" id="KW-1185">Reference proteome</keyword>
<dbReference type="PANTHER" id="PTHR13878">
    <property type="entry name" value="GULONOLACTONE OXIDASE"/>
    <property type="match status" value="1"/>
</dbReference>
<evidence type="ECO:0000313" key="5">
    <source>
        <dbReference type="EMBL" id="KAF7341153.1"/>
    </source>
</evidence>
<dbReference type="OrthoDB" id="9983560at2759"/>
<dbReference type="InterPro" id="IPR016169">
    <property type="entry name" value="FAD-bd_PCMH_sub2"/>
</dbReference>
<dbReference type="PROSITE" id="PS51387">
    <property type="entry name" value="FAD_PCMH"/>
    <property type="match status" value="1"/>
</dbReference>
<dbReference type="InterPro" id="IPR036318">
    <property type="entry name" value="FAD-bd_PCMH-like_sf"/>
</dbReference>
<dbReference type="GO" id="GO:0071949">
    <property type="term" value="F:FAD binding"/>
    <property type="evidence" value="ECO:0007669"/>
    <property type="project" value="InterPro"/>
</dbReference>
<feature type="chain" id="PRO_5034946949" evidence="3">
    <location>
        <begin position="22"/>
        <end position="570"/>
    </location>
</feature>
<comment type="similarity">
    <text evidence="1">Belongs to the oxygen-dependent FAD-linked oxidoreductase family.</text>
</comment>
<dbReference type="InterPro" id="IPR016166">
    <property type="entry name" value="FAD-bd_PCMH"/>
</dbReference>
<dbReference type="PROSITE" id="PS00862">
    <property type="entry name" value="OX2_COVAL_FAD"/>
    <property type="match status" value="1"/>
</dbReference>
<evidence type="ECO:0000256" key="1">
    <source>
        <dbReference type="ARBA" id="ARBA00005466"/>
    </source>
</evidence>
<comment type="caution">
    <text evidence="5">The sequence shown here is derived from an EMBL/GenBank/DDBJ whole genome shotgun (WGS) entry which is preliminary data.</text>
</comment>
<feature type="domain" description="FAD-binding PCMH-type" evidence="4">
    <location>
        <begin position="114"/>
        <end position="294"/>
    </location>
</feature>
<evidence type="ECO:0000259" key="4">
    <source>
        <dbReference type="PROSITE" id="PS51387"/>
    </source>
</evidence>
<feature type="signal peptide" evidence="3">
    <location>
        <begin position="1"/>
        <end position="21"/>
    </location>
</feature>
<dbReference type="InterPro" id="IPR006093">
    <property type="entry name" value="Oxy_OxRdtase_FAD_BS"/>
</dbReference>
<proteinExistence type="inferred from homology"/>
<evidence type="ECO:0000256" key="3">
    <source>
        <dbReference type="SAM" id="SignalP"/>
    </source>
</evidence>
<keyword evidence="3" id="KW-0732">Signal</keyword>
<dbReference type="GO" id="GO:0016491">
    <property type="term" value="F:oxidoreductase activity"/>
    <property type="evidence" value="ECO:0007669"/>
    <property type="project" value="UniProtKB-KW"/>
</dbReference>
<dbReference type="Pfam" id="PF01565">
    <property type="entry name" value="FAD_binding_4"/>
    <property type="match status" value="1"/>
</dbReference>
<protein>
    <submittedName>
        <fullName evidence="5">FAD-binding domain-containing protein</fullName>
    </submittedName>
</protein>
<dbReference type="InterPro" id="IPR006094">
    <property type="entry name" value="Oxid_FAD_bind_N"/>
</dbReference>
<sequence length="570" mass="60762">MWPHTASLVLLFALFGNVASASSACRNIPGSPGYPSLMQWNAFNSTISGRLVPVVPSAKYCESLPRSACTDEQWTSALFRGTIPGAMDQVNWEQGYDLKPPSLCLRNGTSTCGQGDVPIYSVEAETVEDIKYVVKFASNHNLRLVVKASGHDLLGRSTAPNSLLVRTSKFQNLSFTDAFFVGDENMGSAVTVGSGVYANTLYEQAKTHGKIVVAGAAATIVTAGGYIQGGGHSALSPLLGLAADNALEFQIVVANGELLQVNGISHPDLFYALRGGGAGSWGVIVSATIKTFPTFNATQITTLLTATNNSVAGELATLHARHIFDWDSVHASQYVSFAKDPTVAGSAIVFGMATFVPDTTTSQSEALMEPFLNASLALPGVSLLEQQSFQNTVINDILFQTDDSVATNAVLGSRLIPASTYSESPEKVGEVYKKLLDCGTAFVVGVFVAGGKVAENANISSAIHPAWRTAKSHVFVSKGWNDSASVAEIRSIRNQFQTTQLPILKVLAGPNAGAYSNEADVLEPDFQHTFFGPNYAKLSAIKWRYDPHDLFIVGSGVGSERWDEWGICRV</sequence>
<dbReference type="SUPFAM" id="SSF56176">
    <property type="entry name" value="FAD-binding/transporter-associated domain-like"/>
    <property type="match status" value="1"/>
</dbReference>
<gene>
    <name evidence="5" type="ORF">MVEN_01850100</name>
</gene>
<dbReference type="AlphaFoldDB" id="A0A8H6XHA4"/>
<dbReference type="InterPro" id="IPR012951">
    <property type="entry name" value="BBE"/>
</dbReference>
<dbReference type="PANTHER" id="PTHR13878:SF155">
    <property type="entry name" value="ALCOHOL OXIDASE, PUTATIVE (AFU_ORTHOLOGUE AFUA_4G00430)-RELATED"/>
    <property type="match status" value="1"/>
</dbReference>
<name>A0A8H6XHA4_9AGAR</name>
<keyword evidence="2" id="KW-0560">Oxidoreductase</keyword>
<evidence type="ECO:0000313" key="6">
    <source>
        <dbReference type="Proteomes" id="UP000620124"/>
    </source>
</evidence>
<dbReference type="Gene3D" id="3.30.465.10">
    <property type="match status" value="2"/>
</dbReference>
<reference evidence="5" key="1">
    <citation type="submission" date="2020-05" db="EMBL/GenBank/DDBJ databases">
        <title>Mycena genomes resolve the evolution of fungal bioluminescence.</title>
        <authorList>
            <person name="Tsai I.J."/>
        </authorList>
    </citation>
    <scope>NUCLEOTIDE SEQUENCE</scope>
    <source>
        <strain evidence="5">CCC161011</strain>
    </source>
</reference>
<dbReference type="Proteomes" id="UP000620124">
    <property type="component" value="Unassembled WGS sequence"/>
</dbReference>
<accession>A0A8H6XHA4</accession>
<evidence type="ECO:0000256" key="2">
    <source>
        <dbReference type="ARBA" id="ARBA00023002"/>
    </source>
</evidence>
<dbReference type="EMBL" id="JACAZI010000018">
    <property type="protein sequence ID" value="KAF7341153.1"/>
    <property type="molecule type" value="Genomic_DNA"/>
</dbReference>
<organism evidence="5 6">
    <name type="scientific">Mycena venus</name>
    <dbReference type="NCBI Taxonomy" id="2733690"/>
    <lineage>
        <taxon>Eukaryota</taxon>
        <taxon>Fungi</taxon>
        <taxon>Dikarya</taxon>
        <taxon>Basidiomycota</taxon>
        <taxon>Agaricomycotina</taxon>
        <taxon>Agaricomycetes</taxon>
        <taxon>Agaricomycetidae</taxon>
        <taxon>Agaricales</taxon>
        <taxon>Marasmiineae</taxon>
        <taxon>Mycenaceae</taxon>
        <taxon>Mycena</taxon>
    </lineage>
</organism>
<dbReference type="Pfam" id="PF08031">
    <property type="entry name" value="BBE"/>
    <property type="match status" value="1"/>
</dbReference>
<dbReference type="InterPro" id="IPR050432">
    <property type="entry name" value="FAD-linked_Oxidoreductases_BP"/>
</dbReference>